<proteinExistence type="predicted"/>
<comment type="caution">
    <text evidence="1">The sequence shown here is derived from an EMBL/GenBank/DDBJ whole genome shotgun (WGS) entry which is preliminary data.</text>
</comment>
<evidence type="ECO:0000313" key="2">
    <source>
        <dbReference type="Proteomes" id="UP001529510"/>
    </source>
</evidence>
<organism evidence="1 2">
    <name type="scientific">Cirrhinus mrigala</name>
    <name type="common">Mrigala</name>
    <dbReference type="NCBI Taxonomy" id="683832"/>
    <lineage>
        <taxon>Eukaryota</taxon>
        <taxon>Metazoa</taxon>
        <taxon>Chordata</taxon>
        <taxon>Craniata</taxon>
        <taxon>Vertebrata</taxon>
        <taxon>Euteleostomi</taxon>
        <taxon>Actinopterygii</taxon>
        <taxon>Neopterygii</taxon>
        <taxon>Teleostei</taxon>
        <taxon>Ostariophysi</taxon>
        <taxon>Cypriniformes</taxon>
        <taxon>Cyprinidae</taxon>
        <taxon>Labeoninae</taxon>
        <taxon>Labeonini</taxon>
        <taxon>Cirrhinus</taxon>
    </lineage>
</organism>
<name>A0ABD0NL98_CIRMR</name>
<keyword evidence="2" id="KW-1185">Reference proteome</keyword>
<reference evidence="1 2" key="1">
    <citation type="submission" date="2024-05" db="EMBL/GenBank/DDBJ databases">
        <title>Genome sequencing and assembly of Indian major carp, Cirrhinus mrigala (Hamilton, 1822).</title>
        <authorList>
            <person name="Mohindra V."/>
            <person name="Chowdhury L.M."/>
            <person name="Lal K."/>
            <person name="Jena J.K."/>
        </authorList>
    </citation>
    <scope>NUCLEOTIDE SEQUENCE [LARGE SCALE GENOMIC DNA]</scope>
    <source>
        <strain evidence="1">CM1030</strain>
        <tissue evidence="1">Blood</tissue>
    </source>
</reference>
<dbReference type="Proteomes" id="UP001529510">
    <property type="component" value="Unassembled WGS sequence"/>
</dbReference>
<dbReference type="EMBL" id="JAMKFB020000021">
    <property type="protein sequence ID" value="KAL0162643.1"/>
    <property type="molecule type" value="Genomic_DNA"/>
</dbReference>
<sequence>VSPPPVCLPHLIFLEEVTGTEQTPFARLFTLLLGLFGVRVRLNDSYTFVHPSSCVCGRVNVLYPVTMKATYVLLCVGLVVLPAAICQSPAERDSYT</sequence>
<gene>
    <name evidence="1" type="ORF">M9458_042039</name>
</gene>
<accession>A0ABD0NL98</accession>
<dbReference type="AlphaFoldDB" id="A0ABD0NL98"/>
<feature type="non-terminal residue" evidence="1">
    <location>
        <position position="1"/>
    </location>
</feature>
<protein>
    <submittedName>
        <fullName evidence="1">Uncharacterized protein</fullName>
    </submittedName>
</protein>
<evidence type="ECO:0000313" key="1">
    <source>
        <dbReference type="EMBL" id="KAL0162643.1"/>
    </source>
</evidence>
<feature type="non-terminal residue" evidence="1">
    <location>
        <position position="96"/>
    </location>
</feature>